<dbReference type="Gene3D" id="3.40.50.1000">
    <property type="entry name" value="HAD superfamily/HAD-like"/>
    <property type="match status" value="1"/>
</dbReference>
<dbReference type="InterPro" id="IPR008250">
    <property type="entry name" value="ATPase_P-typ_transduc_dom_A_sf"/>
</dbReference>
<comment type="subcellular location">
    <subcellularLocation>
        <location evidence="1">Cell membrane</location>
        <topology evidence="1">Multi-pass membrane protein</topology>
    </subcellularLocation>
</comment>
<evidence type="ECO:0000259" key="15">
    <source>
        <dbReference type="Pfam" id="PF00122"/>
    </source>
</evidence>
<dbReference type="InterPro" id="IPR044492">
    <property type="entry name" value="P_typ_ATPase_HD_dom"/>
</dbReference>
<keyword evidence="7 14" id="KW-0547">Nucleotide-binding</keyword>
<accession>A0A7X0VD42</accession>
<evidence type="ECO:0000256" key="13">
    <source>
        <dbReference type="ARBA" id="ARBA00023136"/>
    </source>
</evidence>
<dbReference type="InterPro" id="IPR023299">
    <property type="entry name" value="ATPase_P-typ_cyto_dom_N"/>
</dbReference>
<dbReference type="InterPro" id="IPR023214">
    <property type="entry name" value="HAD_sf"/>
</dbReference>
<evidence type="ECO:0000256" key="12">
    <source>
        <dbReference type="ARBA" id="ARBA00023065"/>
    </source>
</evidence>
<protein>
    <submittedName>
        <fullName evidence="16">Cadmium-translocating P-type ATPase</fullName>
    </submittedName>
</protein>
<evidence type="ECO:0000313" key="17">
    <source>
        <dbReference type="Proteomes" id="UP000547209"/>
    </source>
</evidence>
<evidence type="ECO:0000256" key="1">
    <source>
        <dbReference type="ARBA" id="ARBA00004651"/>
    </source>
</evidence>
<evidence type="ECO:0000256" key="5">
    <source>
        <dbReference type="ARBA" id="ARBA00022692"/>
    </source>
</evidence>
<dbReference type="Pfam" id="PF00702">
    <property type="entry name" value="Hydrolase"/>
    <property type="match status" value="1"/>
</dbReference>
<dbReference type="GO" id="GO:0046872">
    <property type="term" value="F:metal ion binding"/>
    <property type="evidence" value="ECO:0007669"/>
    <property type="project" value="UniProtKB-KW"/>
</dbReference>
<feature type="domain" description="P-type ATPase A" evidence="15">
    <location>
        <begin position="128"/>
        <end position="228"/>
    </location>
</feature>
<dbReference type="SFLD" id="SFLDF00027">
    <property type="entry name" value="p-type_atpase"/>
    <property type="match status" value="1"/>
</dbReference>
<dbReference type="NCBIfam" id="TIGR01525">
    <property type="entry name" value="ATPase-IB_hvy"/>
    <property type="match status" value="1"/>
</dbReference>
<dbReference type="PROSITE" id="PS00154">
    <property type="entry name" value="ATPASE_E1_E2"/>
    <property type="match status" value="1"/>
</dbReference>
<evidence type="ECO:0000256" key="2">
    <source>
        <dbReference type="ARBA" id="ARBA00006024"/>
    </source>
</evidence>
<dbReference type="RefSeq" id="WP_185140989.1">
    <property type="nucleotide sequence ID" value="NZ_JACJVP010000001.1"/>
</dbReference>
<name>A0A7X0VD42_9BACL</name>
<keyword evidence="10" id="KW-1278">Translocase</keyword>
<dbReference type="CDD" id="cd07551">
    <property type="entry name" value="P-type_ATPase_HM_ZosA_PfeT-like"/>
    <property type="match status" value="1"/>
</dbReference>
<dbReference type="GO" id="GO:0016887">
    <property type="term" value="F:ATP hydrolysis activity"/>
    <property type="evidence" value="ECO:0007669"/>
    <property type="project" value="InterPro"/>
</dbReference>
<feature type="transmembrane region" description="Helical" evidence="14">
    <location>
        <begin position="587"/>
        <end position="606"/>
    </location>
</feature>
<evidence type="ECO:0000256" key="9">
    <source>
        <dbReference type="ARBA" id="ARBA00022842"/>
    </source>
</evidence>
<dbReference type="PRINTS" id="PR00941">
    <property type="entry name" value="CDATPASE"/>
</dbReference>
<dbReference type="InterPro" id="IPR059000">
    <property type="entry name" value="ATPase_P-type_domA"/>
</dbReference>
<keyword evidence="13 14" id="KW-0472">Membrane</keyword>
<organism evidence="16 17">
    <name type="scientific">Cohnella nanjingensis</name>
    <dbReference type="NCBI Taxonomy" id="1387779"/>
    <lineage>
        <taxon>Bacteria</taxon>
        <taxon>Bacillati</taxon>
        <taxon>Bacillota</taxon>
        <taxon>Bacilli</taxon>
        <taxon>Bacillales</taxon>
        <taxon>Paenibacillaceae</taxon>
        <taxon>Cohnella</taxon>
    </lineage>
</organism>
<dbReference type="InterPro" id="IPR001757">
    <property type="entry name" value="P_typ_ATPase"/>
</dbReference>
<dbReference type="SFLD" id="SFLDS00003">
    <property type="entry name" value="Haloacid_Dehalogenase"/>
    <property type="match status" value="1"/>
</dbReference>
<evidence type="ECO:0000256" key="4">
    <source>
        <dbReference type="ARBA" id="ARBA00022553"/>
    </source>
</evidence>
<comment type="similarity">
    <text evidence="2 14">Belongs to the cation transport ATPase (P-type) (TC 3.A.3) family. Type IB subfamily.</text>
</comment>
<dbReference type="NCBIfam" id="TIGR01494">
    <property type="entry name" value="ATPase_P-type"/>
    <property type="match status" value="1"/>
</dbReference>
<dbReference type="EMBL" id="JACJVP010000001">
    <property type="protein sequence ID" value="MBB6669296.1"/>
    <property type="molecule type" value="Genomic_DNA"/>
</dbReference>
<evidence type="ECO:0000256" key="14">
    <source>
        <dbReference type="RuleBase" id="RU362081"/>
    </source>
</evidence>
<dbReference type="InterPro" id="IPR036412">
    <property type="entry name" value="HAD-like_sf"/>
</dbReference>
<keyword evidence="9" id="KW-0460">Magnesium</keyword>
<dbReference type="PANTHER" id="PTHR43079:SF1">
    <property type="entry name" value="CADMIUM_ZINC-TRANSPORTING ATPASE HMA1, CHLOROPLASTIC-RELATED"/>
    <property type="match status" value="1"/>
</dbReference>
<keyword evidence="5 14" id="KW-0812">Transmembrane</keyword>
<evidence type="ECO:0000256" key="11">
    <source>
        <dbReference type="ARBA" id="ARBA00022989"/>
    </source>
</evidence>
<dbReference type="InterPro" id="IPR051949">
    <property type="entry name" value="Cation_Transport_ATPase"/>
</dbReference>
<feature type="transmembrane region" description="Helical" evidence="14">
    <location>
        <begin position="279"/>
        <end position="302"/>
    </location>
</feature>
<feature type="transmembrane region" description="Helical" evidence="14">
    <location>
        <begin position="77"/>
        <end position="94"/>
    </location>
</feature>
<dbReference type="SUPFAM" id="SSF56784">
    <property type="entry name" value="HAD-like"/>
    <property type="match status" value="1"/>
</dbReference>
<dbReference type="InterPro" id="IPR027256">
    <property type="entry name" value="P-typ_ATPase_IB"/>
</dbReference>
<dbReference type="InterPro" id="IPR023298">
    <property type="entry name" value="ATPase_P-typ_TM_dom_sf"/>
</dbReference>
<dbReference type="GO" id="GO:0005886">
    <property type="term" value="C:plasma membrane"/>
    <property type="evidence" value="ECO:0007669"/>
    <property type="project" value="UniProtKB-SubCell"/>
</dbReference>
<dbReference type="Proteomes" id="UP000547209">
    <property type="component" value="Unassembled WGS sequence"/>
</dbReference>
<proteinExistence type="inferred from homology"/>
<dbReference type="Pfam" id="PF00122">
    <property type="entry name" value="E1-E2_ATPase"/>
    <property type="match status" value="1"/>
</dbReference>
<evidence type="ECO:0000256" key="7">
    <source>
        <dbReference type="ARBA" id="ARBA00022741"/>
    </source>
</evidence>
<dbReference type="SUPFAM" id="SSF81653">
    <property type="entry name" value="Calcium ATPase, transduction domain A"/>
    <property type="match status" value="1"/>
</dbReference>
<dbReference type="GO" id="GO:0019829">
    <property type="term" value="F:ATPase-coupled monoatomic cation transmembrane transporter activity"/>
    <property type="evidence" value="ECO:0007669"/>
    <property type="project" value="InterPro"/>
</dbReference>
<dbReference type="GO" id="GO:0005524">
    <property type="term" value="F:ATP binding"/>
    <property type="evidence" value="ECO:0007669"/>
    <property type="project" value="UniProtKB-UniRule"/>
</dbReference>
<dbReference type="FunFam" id="2.70.150.10:FF:000002">
    <property type="entry name" value="Copper-transporting ATPase 1, putative"/>
    <property type="match status" value="1"/>
</dbReference>
<keyword evidence="11 14" id="KW-1133">Transmembrane helix</keyword>
<feature type="transmembrane region" description="Helical" evidence="14">
    <location>
        <begin position="23"/>
        <end position="56"/>
    </location>
</feature>
<keyword evidence="12" id="KW-0406">Ion transport</keyword>
<comment type="caution">
    <text evidence="16">The sequence shown here is derived from an EMBL/GenBank/DDBJ whole genome shotgun (WGS) entry which is preliminary data.</text>
</comment>
<keyword evidence="8 14" id="KW-0067">ATP-binding</keyword>
<dbReference type="NCBIfam" id="TIGR01512">
    <property type="entry name" value="ATPase-IB2_Cd"/>
    <property type="match status" value="1"/>
</dbReference>
<dbReference type="InterPro" id="IPR018303">
    <property type="entry name" value="ATPase_P-typ_P_site"/>
</dbReference>
<gene>
    <name evidence="16" type="primary">cadA</name>
    <name evidence="16" type="ORF">H7C19_01190</name>
</gene>
<keyword evidence="14" id="KW-1003">Cell membrane</keyword>
<dbReference type="AlphaFoldDB" id="A0A7X0VD42"/>
<dbReference type="PANTHER" id="PTHR43079">
    <property type="entry name" value="PROBABLE CADMIUM/ZINC-TRANSPORTING ATPASE HMA1"/>
    <property type="match status" value="1"/>
</dbReference>
<keyword evidence="6 14" id="KW-0479">Metal-binding</keyword>
<dbReference type="SFLD" id="SFLDG00002">
    <property type="entry name" value="C1.7:_P-type_atpase_like"/>
    <property type="match status" value="1"/>
</dbReference>
<keyword evidence="17" id="KW-1185">Reference proteome</keyword>
<reference evidence="16 17" key="1">
    <citation type="submission" date="2020-08" db="EMBL/GenBank/DDBJ databases">
        <title>Cohnella phylogeny.</title>
        <authorList>
            <person name="Dunlap C."/>
        </authorList>
    </citation>
    <scope>NUCLEOTIDE SEQUENCE [LARGE SCALE GENOMIC DNA]</scope>
    <source>
        <strain evidence="16 17">DSM 28246</strain>
    </source>
</reference>
<dbReference type="Gene3D" id="3.40.1110.10">
    <property type="entry name" value="Calcium-transporting ATPase, cytoplasmic domain N"/>
    <property type="match status" value="1"/>
</dbReference>
<keyword evidence="3" id="KW-0813">Transport</keyword>
<dbReference type="Gene3D" id="2.70.150.10">
    <property type="entry name" value="Calcium-transporting ATPase, cytoplasmic transduction domain A"/>
    <property type="match status" value="1"/>
</dbReference>
<feature type="transmembrane region" description="Helical" evidence="14">
    <location>
        <begin position="247"/>
        <end position="267"/>
    </location>
</feature>
<evidence type="ECO:0000256" key="6">
    <source>
        <dbReference type="ARBA" id="ARBA00022723"/>
    </source>
</evidence>
<evidence type="ECO:0000256" key="3">
    <source>
        <dbReference type="ARBA" id="ARBA00022448"/>
    </source>
</evidence>
<evidence type="ECO:0000313" key="16">
    <source>
        <dbReference type="EMBL" id="MBB6669296.1"/>
    </source>
</evidence>
<evidence type="ECO:0000256" key="8">
    <source>
        <dbReference type="ARBA" id="ARBA00022840"/>
    </source>
</evidence>
<sequence length="639" mass="67996">MQTKEVGTKTALSKWVSLKGEAMAAAACGVLLALGWGIGYVAHGAATILYGLAMLVGGYAKAKEGLQTLIKEKEIDVNLLMIVAAIGAACIGYGAEGAMLILIFAASGAMETYAMEKSARDISKLKELKPETGVLYLNGQETVVPIEQLRVGDLLIVKPGERIPTDGVVQSGASAVNQASITGESIPMDKQKGDEVYGGTINGQGALYVEVTRGSESTLFAKIIKLVQEAQQEMPKSQRFVERFERIYARIVIGVTLLLLVLPPYAFGWSWQETGYRAMVFLVVASPCALVASIMPAMLSAISNCARKGLLFKGGAHLENLSRVKVIAFDKTGTLTEGRPVVTDLVPYRAFTEEEVLQAAASLECLSTHPLARAVVDEARKRGVPLDRPDDFEALTSWGVQASLNGERWKVGKAGLMDPSFLLDAVVLRAQQLEAAGKTVVMVQNSAGIVGIIGLQDRIREQTKRAIEELRKVGIASAMITGDQRVTADAIAKEAGIDLVFSELLPEDKVNMVKQLKQTYGHVAMVGDGVNDAPALAVSSVGIAMGVAGSDAALETADLVLMNDDLLKIKEAVMLGRKMGVVVKQNMAFAIAVILLLIFGNLWSGIALPLGVVGHEGSTILVILNGLRLLVNGNERGEE</sequence>
<evidence type="ECO:0000256" key="10">
    <source>
        <dbReference type="ARBA" id="ARBA00022967"/>
    </source>
</evidence>
<keyword evidence="4" id="KW-0597">Phosphoprotein</keyword>
<dbReference type="SUPFAM" id="SSF81665">
    <property type="entry name" value="Calcium ATPase, transmembrane domain M"/>
    <property type="match status" value="1"/>
</dbReference>
<dbReference type="PRINTS" id="PR00119">
    <property type="entry name" value="CATATPASE"/>
</dbReference>